<evidence type="ECO:0000259" key="2">
    <source>
        <dbReference type="Pfam" id="PF13116"/>
    </source>
</evidence>
<dbReference type="Proteomes" id="UP000509597">
    <property type="component" value="Chromosome"/>
</dbReference>
<keyword evidence="1" id="KW-0812">Transmembrane</keyword>
<evidence type="ECO:0000313" key="4">
    <source>
        <dbReference type="Proteomes" id="UP000509597"/>
    </source>
</evidence>
<dbReference type="PANTHER" id="PTHR38690">
    <property type="entry name" value="PROTEASE-RELATED"/>
    <property type="match status" value="1"/>
</dbReference>
<dbReference type="PANTHER" id="PTHR38690:SF1">
    <property type="entry name" value="PROTEASE"/>
    <property type="match status" value="1"/>
</dbReference>
<dbReference type="InterPro" id="IPR025263">
    <property type="entry name" value="YhdP_central"/>
</dbReference>
<evidence type="ECO:0000313" key="3">
    <source>
        <dbReference type="EMBL" id="QLG87177.1"/>
    </source>
</evidence>
<sequence>MSLAFLRQLKSLTARVTDWHLRWLKRAFFTCVLLLALCALTWQFWLLPRLNDYKPWLEQEISTKVGAPVQIASIDGGWRGIRPSLALHQFQMLDQHQRSVLEFDRMEGDLSWWNLLIGQVRFSHLLLQSPQLDMKRLADGRWQIAGMTLAAEGHSDNQLLNWLLSQGELTIAQGRLQLNDLRGEFPTLSANDLQLNVSNWLGTHQLNLQFTPPQLSGKVVQLSARLKGDDVNLWSQWSGWVKLNLPQADLKQVAPWLTAMLPDFKMLSGLGALGLKLELDEGVLQGVEADVTLKDWRLKLAEQPELVLPLFDGRVVWRDIQKKRSLQLNAKQIVGATGLLCRLCDLEYTQTKSGQTLDLRNWYLEGLNGYLAYLPEPLRQYRQAHLQGVVNQLSFEWQGGWPFKAQAAMPELGAIKGEAKLSQLAWRQVADLPSVSGINVDLQFAPKGVRLALEGENVDFDYPAQFLEPLKFGLLQTKLDWVRDGKTWTLNLDAFKLANAEMSLTAQGNYVWPGKGAGQVDLKADIERLATSRVYAYLPRVLTDEVLIWLKTSLLAGEARKGQLIWRGDVAQFPYTKNTDAAKAGQFTIVTQGAGVTINYGEGWPNITEIDGLVTIDGMALTVDAKKGNITGTSLRDVKVTIPNLEHDQHVLVTGQVKGRTSDFLKYVETSPVRTATHGFLDTLTAQGEGQLDLKLDIPVADIEKTKINGTYAFSANRLNFGGAIPVLDSAKGVVSFTESTMKVQPSHAKALGGSVTLQGETDASGALALKLAGQADLAPTLKHYFSPLSPWLQGIVPFQALLQVSEDKYDLALSSDLVGGVSQLPAPLDKVATTSRAFQLKVSGSNDSQPRIDFAYDKLLQGAIQLNQNPQLTRGKIVLGSESSASSTPKLGAINLDAKGVALTGFWPQLNVNDWLPLKDSALTGADHVAGSTKNAPPILLQNLGFERVTLWGRQLNDVRLGGQITEHGAQFNLSSQQIAGELQWQSQPSQIKAQLSKLWLPLKLTKPESPAIEKLTPSLLNSREAALLKNAAMSAETPDELMQLPALNLLVNDLRYKDVELGVLKVVSKPQGTQGMLFDELSMTNPDGALMLSGAWSKVDGTQRTQGKIKIDSPNMGKLLKRFGYPEAMKGAPLKLSGEGQWQGEPWAPKWPSLQGKINLDVGAGQFMKLDPGVGRFLSILSLQALPRRLKLDFSDVFSDGFEFDAIRGDALIEQGIAKTNNLQINGPAAKINFTGDANFIASTQHLRVRIVPSISGAVALGVTVVNPLAGLATLAVQSVMDNPLGELVAYEFQIDGSMSDPQIKKIGIRPEGIRRN</sequence>
<dbReference type="RefSeq" id="WP_179357262.1">
    <property type="nucleotide sequence ID" value="NZ_CP058627.1"/>
</dbReference>
<evidence type="ECO:0000256" key="1">
    <source>
        <dbReference type="SAM" id="Phobius"/>
    </source>
</evidence>
<name>A0A7H9BF29_9NEIS</name>
<keyword evidence="4" id="KW-1185">Reference proteome</keyword>
<gene>
    <name evidence="3" type="ORF">HQ393_02335</name>
</gene>
<reference evidence="3 4" key="1">
    <citation type="submission" date="2020-07" db="EMBL/GenBank/DDBJ databases">
        <title>Complete genome sequence of Chitinibacter sp. 2T18.</title>
        <authorList>
            <person name="Bae J.-W."/>
            <person name="Choi J.-W."/>
        </authorList>
    </citation>
    <scope>NUCLEOTIDE SEQUENCE [LARGE SCALE GENOMIC DNA]</scope>
    <source>
        <strain evidence="3 4">2T18</strain>
    </source>
</reference>
<dbReference type="KEGG" id="chiz:HQ393_02335"/>
<keyword evidence="1" id="KW-1133">Transmembrane helix</keyword>
<keyword evidence="1" id="KW-0472">Membrane</keyword>
<dbReference type="Pfam" id="PF13116">
    <property type="entry name" value="YhdP"/>
    <property type="match status" value="1"/>
</dbReference>
<feature type="transmembrane region" description="Helical" evidence="1">
    <location>
        <begin position="27"/>
        <end position="45"/>
    </location>
</feature>
<feature type="domain" description="YhdP central" evidence="2">
    <location>
        <begin position="17"/>
        <end position="1306"/>
    </location>
</feature>
<dbReference type="EMBL" id="CP058627">
    <property type="protein sequence ID" value="QLG87177.1"/>
    <property type="molecule type" value="Genomic_DNA"/>
</dbReference>
<proteinExistence type="predicted"/>
<organism evidence="3 4">
    <name type="scientific">Chitinibacter bivalviorum</name>
    <dbReference type="NCBI Taxonomy" id="2739434"/>
    <lineage>
        <taxon>Bacteria</taxon>
        <taxon>Pseudomonadati</taxon>
        <taxon>Pseudomonadota</taxon>
        <taxon>Betaproteobacteria</taxon>
        <taxon>Neisseriales</taxon>
        <taxon>Chitinibacteraceae</taxon>
        <taxon>Chitinibacter</taxon>
    </lineage>
</organism>
<dbReference type="InterPro" id="IPR011836">
    <property type="entry name" value="YhdP"/>
</dbReference>
<dbReference type="NCBIfam" id="TIGR02099">
    <property type="entry name" value="YhdP family protein"/>
    <property type="match status" value="1"/>
</dbReference>
<accession>A0A7H9BF29</accession>
<protein>
    <submittedName>
        <fullName evidence="3">TIGR02099 family protein</fullName>
    </submittedName>
</protein>